<gene>
    <name evidence="9" type="ORF">F0245_12375</name>
</gene>
<evidence type="ECO:0000256" key="4">
    <source>
        <dbReference type="ARBA" id="ARBA00022679"/>
    </source>
</evidence>
<evidence type="ECO:0000313" key="9">
    <source>
        <dbReference type="EMBL" id="NOH34150.1"/>
    </source>
</evidence>
<name>A0A7Y4DRX6_9VIBR</name>
<dbReference type="Pfam" id="PF00535">
    <property type="entry name" value="Glycos_transf_2"/>
    <property type="match status" value="1"/>
</dbReference>
<accession>A0A7Y4DRX6</accession>
<comment type="caution">
    <text evidence="9">The sequence shown here is derived from an EMBL/GenBank/DDBJ whole genome shotgun (WGS) entry which is preliminary data.</text>
</comment>
<dbReference type="InterPro" id="IPR001173">
    <property type="entry name" value="Glyco_trans_2-like"/>
</dbReference>
<evidence type="ECO:0000259" key="8">
    <source>
        <dbReference type="Pfam" id="PF00535"/>
    </source>
</evidence>
<reference evidence="9 10" key="1">
    <citation type="submission" date="2019-09" db="EMBL/GenBank/DDBJ databases">
        <title>Draft genome sequencing and comparative genomics of hatchery-associated Vibrios.</title>
        <authorList>
            <person name="Kehlet-Delgado H."/>
            <person name="Mueller R.S."/>
        </authorList>
    </citation>
    <scope>NUCLEOTIDE SEQUENCE [LARGE SCALE GENOMIC DNA]</scope>
    <source>
        <strain evidence="9 10">00-90-10</strain>
    </source>
</reference>
<keyword evidence="4 9" id="KW-0808">Transferase</keyword>
<dbReference type="EMBL" id="VTXW01000010">
    <property type="protein sequence ID" value="NOH34150.1"/>
    <property type="molecule type" value="Genomic_DNA"/>
</dbReference>
<dbReference type="PANTHER" id="PTHR37316">
    <property type="entry name" value="TEICHOIC ACID GLYCEROL-PHOSPHATE PRIMASE"/>
    <property type="match status" value="1"/>
</dbReference>
<evidence type="ECO:0000256" key="1">
    <source>
        <dbReference type="ARBA" id="ARBA00004202"/>
    </source>
</evidence>
<dbReference type="InterPro" id="IPR043149">
    <property type="entry name" value="TagF_N"/>
</dbReference>
<dbReference type="InterPro" id="IPR007554">
    <property type="entry name" value="Glycerophosphate_synth"/>
</dbReference>
<evidence type="ECO:0000256" key="7">
    <source>
        <dbReference type="SAM" id="Coils"/>
    </source>
</evidence>
<evidence type="ECO:0000256" key="3">
    <source>
        <dbReference type="ARBA" id="ARBA00022475"/>
    </source>
</evidence>
<dbReference type="Pfam" id="PF04464">
    <property type="entry name" value="Glyphos_transf"/>
    <property type="match status" value="1"/>
</dbReference>
<dbReference type="GO" id="GO:0005886">
    <property type="term" value="C:plasma membrane"/>
    <property type="evidence" value="ECO:0007669"/>
    <property type="project" value="UniProtKB-SubCell"/>
</dbReference>
<keyword evidence="5" id="KW-0777">Teichoic acid biosynthesis</keyword>
<dbReference type="GO" id="GO:0019350">
    <property type="term" value="P:teichoic acid biosynthetic process"/>
    <property type="evidence" value="ECO:0007669"/>
    <property type="project" value="UniProtKB-KW"/>
</dbReference>
<sequence>MKYNLSVVVLVYNTAEYLHECIDSLLSQSLNDIEIILVDDDSTDDSLFICREYEEKHNNVKVIHQSNQGGAVAGNNGVKHATGEYVAIIDSDDIVPSNAYQLLFEQAQKNQADISIGKPMRLVSGKVVDIALDREKHVWQKERVINSYVDFEAITSDGYYWNKIFKRDFVTKYQIGMPDGFLYADRTMVHSAYLHAKKIAITNQVVYLWRKRDATTTNKSIIQSSGDLNNLKERLKSFEHENTIFSNNEDFCLNIAQDSISRLLFNINSNLSNRNTREFYLNEVSKFFQMFDLSSMNSLTPREKLLCFFISEKMEFELGYYLNQMWKQFPYIYENGNLYSQLPITLTENVPSFIFENKKLESANIRNSQFISSGNEFEIQCLIREYSSSMDIKIKLISDDELIELETECFGDYYLAKGDKSMFKENSNYYITISDGLHDSVYLRRVNFEPKMKNSLFSGIFIRFTASAKYVRVKKVKFSLGLLKKGLRRGLKKLKTRVKHIISKKPKLDFIFRFLWIKLYQVNYFFRYRRFKLEDTILFECFKGKFINDSPFAIYNELRELDTNYSYIWVVNSTTDIPRELANDRKVKFVRYGTKDYFLAYSKSKFWIVNCRIHSSILKKHGQKFIQCWHGTPLKKMAHDIKVGNNVNTSLDSLKYSYQREVSRLDYFLSPSQYATRCFMSSFNMKKNKILEIGYPRNDTLVRFKDNQAYISEVKHKLGLDSTKRVVLYAPTWRDNQFNVKTGKHVLKNILDDESFTRDFSDTIFLYRGHYFTRPESGMNNFIDVSDYSNLNDLFLVADVLITDYSSLFFDFLILEKQVIFYMPDLIEYANQTRGFYLDVTTELPYSIAEDLEGLKKQLNEKIIDIDKTVDFNKQYNPYEDGSSSLRVIKEVGII</sequence>
<protein>
    <submittedName>
        <fullName evidence="9">Glycosyltransferase</fullName>
    </submittedName>
</protein>
<comment type="subcellular location">
    <subcellularLocation>
        <location evidence="1">Cell membrane</location>
        <topology evidence="1">Peripheral membrane protein</topology>
    </subcellularLocation>
</comment>
<dbReference type="SUPFAM" id="SSF53448">
    <property type="entry name" value="Nucleotide-diphospho-sugar transferases"/>
    <property type="match status" value="1"/>
</dbReference>
<evidence type="ECO:0000256" key="6">
    <source>
        <dbReference type="ARBA" id="ARBA00023136"/>
    </source>
</evidence>
<dbReference type="PANTHER" id="PTHR37316:SF3">
    <property type="entry name" value="TEICHOIC ACID GLYCEROL-PHOSPHATE TRANSFERASE"/>
    <property type="match status" value="1"/>
</dbReference>
<dbReference type="CDD" id="cd00761">
    <property type="entry name" value="Glyco_tranf_GTA_type"/>
    <property type="match status" value="1"/>
</dbReference>
<dbReference type="InterPro" id="IPR043148">
    <property type="entry name" value="TagF_C"/>
</dbReference>
<evidence type="ECO:0000256" key="5">
    <source>
        <dbReference type="ARBA" id="ARBA00022944"/>
    </source>
</evidence>
<dbReference type="Gene3D" id="3.40.50.12580">
    <property type="match status" value="1"/>
</dbReference>
<proteinExistence type="inferred from homology"/>
<comment type="similarity">
    <text evidence="2">Belongs to the CDP-glycerol glycerophosphotransferase family.</text>
</comment>
<dbReference type="Gene3D" id="3.90.550.10">
    <property type="entry name" value="Spore Coat Polysaccharide Biosynthesis Protein SpsA, Chain A"/>
    <property type="match status" value="1"/>
</dbReference>
<keyword evidence="6" id="KW-0472">Membrane</keyword>
<dbReference type="InterPro" id="IPR029044">
    <property type="entry name" value="Nucleotide-diphossugar_trans"/>
</dbReference>
<dbReference type="SUPFAM" id="SSF53756">
    <property type="entry name" value="UDP-Glycosyltransferase/glycogen phosphorylase"/>
    <property type="match status" value="1"/>
</dbReference>
<evidence type="ECO:0000313" key="10">
    <source>
        <dbReference type="Proteomes" id="UP000525336"/>
    </source>
</evidence>
<feature type="domain" description="Glycosyltransferase 2-like" evidence="8">
    <location>
        <begin position="6"/>
        <end position="121"/>
    </location>
</feature>
<keyword evidence="7" id="KW-0175">Coiled coil</keyword>
<feature type="coiled-coil region" evidence="7">
    <location>
        <begin position="221"/>
        <end position="248"/>
    </location>
</feature>
<keyword evidence="3" id="KW-1003">Cell membrane</keyword>
<evidence type="ECO:0000256" key="2">
    <source>
        <dbReference type="ARBA" id="ARBA00010488"/>
    </source>
</evidence>
<organism evidence="9 10">
    <name type="scientific">Vibrio chagasii</name>
    <dbReference type="NCBI Taxonomy" id="170679"/>
    <lineage>
        <taxon>Bacteria</taxon>
        <taxon>Pseudomonadati</taxon>
        <taxon>Pseudomonadota</taxon>
        <taxon>Gammaproteobacteria</taxon>
        <taxon>Vibrionales</taxon>
        <taxon>Vibrionaceae</taxon>
        <taxon>Vibrio</taxon>
    </lineage>
</organism>
<dbReference type="GO" id="GO:0047355">
    <property type="term" value="F:CDP-glycerol glycerophosphotransferase activity"/>
    <property type="evidence" value="ECO:0007669"/>
    <property type="project" value="InterPro"/>
</dbReference>
<dbReference type="AlphaFoldDB" id="A0A7Y4DRX6"/>
<dbReference type="Gene3D" id="3.40.50.11820">
    <property type="match status" value="1"/>
</dbReference>
<dbReference type="RefSeq" id="WP_171367943.1">
    <property type="nucleotide sequence ID" value="NZ_VTXW01000010.1"/>
</dbReference>
<dbReference type="InterPro" id="IPR051612">
    <property type="entry name" value="Teichoic_Acid_Biosynth"/>
</dbReference>
<dbReference type="Proteomes" id="UP000525336">
    <property type="component" value="Unassembled WGS sequence"/>
</dbReference>